<dbReference type="RefSeq" id="WP_380030704.1">
    <property type="nucleotide sequence ID" value="NZ_JBHMCA010000067.1"/>
</dbReference>
<accession>A0ABV5MKU5</accession>
<protein>
    <submittedName>
        <fullName evidence="1">Uncharacterized protein</fullName>
    </submittedName>
</protein>
<organism evidence="1 2">
    <name type="scientific">Dactylosporangium vinaceum</name>
    <dbReference type="NCBI Taxonomy" id="53362"/>
    <lineage>
        <taxon>Bacteria</taxon>
        <taxon>Bacillati</taxon>
        <taxon>Actinomycetota</taxon>
        <taxon>Actinomycetes</taxon>
        <taxon>Micromonosporales</taxon>
        <taxon>Micromonosporaceae</taxon>
        <taxon>Dactylosporangium</taxon>
    </lineage>
</organism>
<evidence type="ECO:0000313" key="1">
    <source>
        <dbReference type="EMBL" id="MFB9449482.1"/>
    </source>
</evidence>
<gene>
    <name evidence="1" type="ORF">ACFFTR_40930</name>
</gene>
<reference evidence="1 2" key="1">
    <citation type="submission" date="2024-09" db="EMBL/GenBank/DDBJ databases">
        <authorList>
            <person name="Sun Q."/>
            <person name="Mori K."/>
        </authorList>
    </citation>
    <scope>NUCLEOTIDE SEQUENCE [LARGE SCALE GENOMIC DNA]</scope>
    <source>
        <strain evidence="1 2">JCM 3307</strain>
    </source>
</reference>
<name>A0ABV5MKU5_9ACTN</name>
<proteinExistence type="predicted"/>
<comment type="caution">
    <text evidence="1">The sequence shown here is derived from an EMBL/GenBank/DDBJ whole genome shotgun (WGS) entry which is preliminary data.</text>
</comment>
<dbReference type="Proteomes" id="UP001589608">
    <property type="component" value="Unassembled WGS sequence"/>
</dbReference>
<keyword evidence="2" id="KW-1185">Reference proteome</keyword>
<evidence type="ECO:0000313" key="2">
    <source>
        <dbReference type="Proteomes" id="UP001589608"/>
    </source>
</evidence>
<sequence length="62" mass="6661">MTKVERQTHLVSGFLPELLDGLMVPAVGCGPHWPAAWVNCAARALSGAHEETRLAPILRPST</sequence>
<dbReference type="EMBL" id="JBHMCA010000067">
    <property type="protein sequence ID" value="MFB9449482.1"/>
    <property type="molecule type" value="Genomic_DNA"/>
</dbReference>